<dbReference type="EC" id="2.7.7.24" evidence="4"/>
<protein>
    <submittedName>
        <fullName evidence="4">Glucose-1-phosphate thymidylyltransferase</fullName>
        <ecNumber evidence="4">2.7.7.24</ecNumber>
    </submittedName>
</protein>
<dbReference type="PANTHER" id="PTHR43584">
    <property type="entry name" value="NUCLEOTIDYL TRANSFERASE"/>
    <property type="match status" value="1"/>
</dbReference>
<dbReference type="Pfam" id="PF00483">
    <property type="entry name" value="NTP_transferase"/>
    <property type="match status" value="1"/>
</dbReference>
<dbReference type="STRING" id="392484.LP43_2195"/>
<organism evidence="4 5">
    <name type="scientific">Methylophaga thiooxydans</name>
    <dbReference type="NCBI Taxonomy" id="392484"/>
    <lineage>
        <taxon>Bacteria</taxon>
        <taxon>Pseudomonadati</taxon>
        <taxon>Pseudomonadota</taxon>
        <taxon>Gammaproteobacteria</taxon>
        <taxon>Thiotrichales</taxon>
        <taxon>Piscirickettsiaceae</taxon>
        <taxon>Methylophaga</taxon>
    </lineage>
</organism>
<dbReference type="PANTHER" id="PTHR43584:SF8">
    <property type="entry name" value="N-ACETYLMURAMATE ALPHA-1-PHOSPHATE URIDYLYLTRANSFERASE"/>
    <property type="match status" value="1"/>
</dbReference>
<dbReference type="InterPro" id="IPR005835">
    <property type="entry name" value="NTP_transferase_dom"/>
</dbReference>
<keyword evidence="2 4" id="KW-0548">Nucleotidyltransferase</keyword>
<gene>
    <name evidence="4" type="ORF">LP43_2195</name>
</gene>
<dbReference type="Gene3D" id="3.90.550.10">
    <property type="entry name" value="Spore Coat Polysaccharide Biosynthesis Protein SpsA, Chain A"/>
    <property type="match status" value="1"/>
</dbReference>
<evidence type="ECO:0000313" key="4">
    <source>
        <dbReference type="EMBL" id="KGM06321.1"/>
    </source>
</evidence>
<comment type="caution">
    <text evidence="4">The sequence shown here is derived from an EMBL/GenBank/DDBJ whole genome shotgun (WGS) entry which is preliminary data.</text>
</comment>
<accession>A0A0A0BEG1</accession>
<evidence type="ECO:0000259" key="3">
    <source>
        <dbReference type="Pfam" id="PF00483"/>
    </source>
</evidence>
<dbReference type="RefSeq" id="WP_036315137.1">
    <property type="nucleotide sequence ID" value="NZ_JRQD01000005.1"/>
</dbReference>
<dbReference type="Proteomes" id="UP000029999">
    <property type="component" value="Unassembled WGS sequence"/>
</dbReference>
<dbReference type="InterPro" id="IPR054790">
    <property type="entry name" value="MurU"/>
</dbReference>
<evidence type="ECO:0000256" key="2">
    <source>
        <dbReference type="ARBA" id="ARBA00022695"/>
    </source>
</evidence>
<sequence>MKAMILAAGRGQRLRPLTDTTPKPLIHAGDKRLIEYLIEALVSAGFSDIVINHAHLGEQFPTVLGDGEKYGATFHYSPELDGGLETAGGIINALPLLGNEPFLVVNGDIWTDFNFASLKDFTLAQDTQCHLVLVNNPEHNTEGDFSLGQDGQVQHHGEDKLTFSGIGIYKPAMFTGLDNSKRPLKPLFDAAIQQNQVSGQIHHGQWSDIGTLERLNELTQQLENEKL</sequence>
<dbReference type="SUPFAM" id="SSF53448">
    <property type="entry name" value="Nucleotide-diphospho-sugar transferases"/>
    <property type="match status" value="1"/>
</dbReference>
<proteinExistence type="predicted"/>
<name>A0A0A0BEG1_9GAMM</name>
<dbReference type="NCBIfam" id="NF045761">
    <property type="entry name" value="NAMPUrTaseMurU"/>
    <property type="match status" value="1"/>
</dbReference>
<reference evidence="4 5" key="1">
    <citation type="submission" date="2014-09" db="EMBL/GenBank/DDBJ databases">
        <authorList>
            <person name="Grob C."/>
            <person name="Taubert M."/>
            <person name="Howat A.M."/>
            <person name="Burns O.J."/>
            <person name="Dixon J.L."/>
            <person name="Chen Y."/>
            <person name="Murrell J.C."/>
        </authorList>
    </citation>
    <scope>NUCLEOTIDE SEQUENCE [LARGE SCALE GENOMIC DNA]</scope>
    <source>
        <strain evidence="4">L4</strain>
    </source>
</reference>
<dbReference type="InterPro" id="IPR029044">
    <property type="entry name" value="Nucleotide-diphossugar_trans"/>
</dbReference>
<dbReference type="AlphaFoldDB" id="A0A0A0BEG1"/>
<keyword evidence="1 4" id="KW-0808">Transferase</keyword>
<dbReference type="GO" id="GO:0008879">
    <property type="term" value="F:glucose-1-phosphate thymidylyltransferase activity"/>
    <property type="evidence" value="ECO:0007669"/>
    <property type="project" value="UniProtKB-EC"/>
</dbReference>
<dbReference type="InterPro" id="IPR050065">
    <property type="entry name" value="GlmU-like"/>
</dbReference>
<evidence type="ECO:0000313" key="5">
    <source>
        <dbReference type="Proteomes" id="UP000029999"/>
    </source>
</evidence>
<dbReference type="CDD" id="cd06422">
    <property type="entry name" value="NTP_transferase_like_1"/>
    <property type="match status" value="1"/>
</dbReference>
<feature type="domain" description="Nucleotidyl transferase" evidence="3">
    <location>
        <begin position="2"/>
        <end position="224"/>
    </location>
</feature>
<evidence type="ECO:0000256" key="1">
    <source>
        <dbReference type="ARBA" id="ARBA00022679"/>
    </source>
</evidence>
<dbReference type="EMBL" id="JRQD01000005">
    <property type="protein sequence ID" value="KGM06321.1"/>
    <property type="molecule type" value="Genomic_DNA"/>
</dbReference>